<dbReference type="EMBL" id="CP041186">
    <property type="protein sequence ID" value="QDG51974.1"/>
    <property type="molecule type" value="Genomic_DNA"/>
</dbReference>
<reference evidence="2 3" key="1">
    <citation type="submission" date="2019-06" db="EMBL/GenBank/DDBJ databases">
        <title>Persicimonas caeni gen. nov., sp. nov., a predatory bacterium isolated from solar saltern.</title>
        <authorList>
            <person name="Wang S."/>
        </authorList>
    </citation>
    <scope>NUCLEOTIDE SEQUENCE [LARGE SCALE GENOMIC DNA]</scope>
    <source>
        <strain evidence="2 3">YN101</strain>
    </source>
</reference>
<organism evidence="2 3">
    <name type="scientific">Persicimonas caeni</name>
    <dbReference type="NCBI Taxonomy" id="2292766"/>
    <lineage>
        <taxon>Bacteria</taxon>
        <taxon>Deltaproteobacteria</taxon>
        <taxon>Bradymonadales</taxon>
        <taxon>Bradymonadaceae</taxon>
        <taxon>Persicimonas</taxon>
    </lineage>
</organism>
<protein>
    <submittedName>
        <fullName evidence="2">Uncharacterized protein</fullName>
    </submittedName>
</protein>
<accession>A0A4Y6PUE8</accession>
<evidence type="ECO:0000313" key="2">
    <source>
        <dbReference type="EMBL" id="QDG51974.1"/>
    </source>
</evidence>
<dbReference type="RefSeq" id="WP_141198452.1">
    <property type="nucleotide sequence ID" value="NZ_CP041186.1"/>
</dbReference>
<dbReference type="AlphaFoldDB" id="A0A4Y6PUE8"/>
<dbReference type="OrthoDB" id="5540794at2"/>
<dbReference type="Proteomes" id="UP000315995">
    <property type="component" value="Chromosome"/>
</dbReference>
<feature type="compositionally biased region" description="Basic and acidic residues" evidence="1">
    <location>
        <begin position="1"/>
        <end position="10"/>
    </location>
</feature>
<feature type="compositionally biased region" description="Acidic residues" evidence="1">
    <location>
        <begin position="11"/>
        <end position="24"/>
    </location>
</feature>
<evidence type="ECO:0000256" key="1">
    <source>
        <dbReference type="SAM" id="MobiDB-lite"/>
    </source>
</evidence>
<feature type="region of interest" description="Disordered" evidence="1">
    <location>
        <begin position="1"/>
        <end position="24"/>
    </location>
</feature>
<gene>
    <name evidence="2" type="ORF">FIV42_14870</name>
</gene>
<proteinExistence type="predicted"/>
<keyword evidence="3" id="KW-1185">Reference proteome</keyword>
<name>A0A4Y6PUE8_PERCE</name>
<evidence type="ECO:0000313" key="3">
    <source>
        <dbReference type="Proteomes" id="UP000315995"/>
    </source>
</evidence>
<accession>A0A5B8Y5H9</accession>
<sequence>MSPPDVREDAQDVVDGDVEDADEAAEPVEFDASLWQQENPCSGEVTFPADDEEFSLPTDAVTQQRPKITRQEFIDELGFTPGMALSIRPGEAVYPNGVRAYNLYGEPGTDVPIHVYSFNDADDFSPYRLSVTVMVDYAPVEATYERWNPNRSQKLMETTATGVNFGLESDFEILDVTIPAEVFTERRMYEISVSYNITSADGVRGGESRRYALFNGGYSRPWRPCAEPRLGVPRSDWEELLYIRGTSSDLGPLFFEGITSELDTQEIIEVEPGETRRMFFSVLRTADPPEGKPTVLVPMLDAEPLGPVWWVTQGGDEYRTIVDARKSFEVTFPEEPGVYVVQVATWEDPYVFWKTRDGVEVDGVSFGSSRGLHESSNPLHFRVIEPSSP</sequence>